<gene>
    <name evidence="2" type="ORF">Q4T40_03840</name>
</gene>
<evidence type="ECO:0000313" key="2">
    <source>
        <dbReference type="EMBL" id="MDT8900372.1"/>
    </source>
</evidence>
<evidence type="ECO:0000259" key="1">
    <source>
        <dbReference type="PROSITE" id="PS50943"/>
    </source>
</evidence>
<organism evidence="2 3">
    <name type="scientific">Anaeroselena agilis</name>
    <dbReference type="NCBI Taxonomy" id="3063788"/>
    <lineage>
        <taxon>Bacteria</taxon>
        <taxon>Bacillati</taxon>
        <taxon>Bacillota</taxon>
        <taxon>Negativicutes</taxon>
        <taxon>Acetonemataceae</taxon>
        <taxon>Anaeroselena</taxon>
    </lineage>
</organism>
<dbReference type="InterPro" id="IPR001387">
    <property type="entry name" value="Cro/C1-type_HTH"/>
</dbReference>
<sequence>MLRLRSEAVIALTNHRGWSQNELARRMGVSKSALSRALSGKSGAGRKIIGGLLRIFPGEPLESFVAKEKKPGDNYAGSY</sequence>
<dbReference type="Proteomes" id="UP001254848">
    <property type="component" value="Unassembled WGS sequence"/>
</dbReference>
<dbReference type="InterPro" id="IPR010982">
    <property type="entry name" value="Lambda_DNA-bd_dom_sf"/>
</dbReference>
<dbReference type="Pfam" id="PF01381">
    <property type="entry name" value="HTH_3"/>
    <property type="match status" value="1"/>
</dbReference>
<evidence type="ECO:0000313" key="3">
    <source>
        <dbReference type="Proteomes" id="UP001254848"/>
    </source>
</evidence>
<proteinExistence type="predicted"/>
<dbReference type="Gene3D" id="1.10.260.40">
    <property type="entry name" value="lambda repressor-like DNA-binding domains"/>
    <property type="match status" value="1"/>
</dbReference>
<name>A0ABU3NU87_9FIRM</name>
<reference evidence="2 3" key="1">
    <citation type="submission" date="2023-07" db="EMBL/GenBank/DDBJ databases">
        <title>The novel representative of Negativicutes class, Anaeroselena agilis gen. nov. sp. nov.</title>
        <authorList>
            <person name="Prokofeva M.I."/>
            <person name="Elcheninov A.G."/>
            <person name="Klyukina A."/>
            <person name="Kublanov I.V."/>
            <person name="Frolov E.N."/>
            <person name="Podosokorskaya O.A."/>
        </authorList>
    </citation>
    <scope>NUCLEOTIDE SEQUENCE [LARGE SCALE GENOMIC DNA]</scope>
    <source>
        <strain evidence="2 3">4137-cl</strain>
    </source>
</reference>
<dbReference type="SMART" id="SM00530">
    <property type="entry name" value="HTH_XRE"/>
    <property type="match status" value="1"/>
</dbReference>
<comment type="caution">
    <text evidence="2">The sequence shown here is derived from an EMBL/GenBank/DDBJ whole genome shotgun (WGS) entry which is preliminary data.</text>
</comment>
<accession>A0ABU3NU87</accession>
<protein>
    <submittedName>
        <fullName evidence="2">Helix-turn-helix transcriptional regulator</fullName>
    </submittedName>
</protein>
<keyword evidence="3" id="KW-1185">Reference proteome</keyword>
<feature type="domain" description="HTH cro/C1-type" evidence="1">
    <location>
        <begin position="9"/>
        <end position="64"/>
    </location>
</feature>
<dbReference type="SUPFAM" id="SSF47413">
    <property type="entry name" value="lambda repressor-like DNA-binding domains"/>
    <property type="match status" value="1"/>
</dbReference>
<dbReference type="CDD" id="cd00093">
    <property type="entry name" value="HTH_XRE"/>
    <property type="match status" value="1"/>
</dbReference>
<dbReference type="RefSeq" id="WP_413778920.1">
    <property type="nucleotide sequence ID" value="NZ_JAUOZS010000001.1"/>
</dbReference>
<dbReference type="PROSITE" id="PS50943">
    <property type="entry name" value="HTH_CROC1"/>
    <property type="match status" value="1"/>
</dbReference>
<dbReference type="EMBL" id="JAUOZS010000001">
    <property type="protein sequence ID" value="MDT8900372.1"/>
    <property type="molecule type" value="Genomic_DNA"/>
</dbReference>